<dbReference type="PROSITE" id="PS50109">
    <property type="entry name" value="HIS_KIN"/>
    <property type="match status" value="1"/>
</dbReference>
<feature type="coiled-coil region" evidence="5">
    <location>
        <begin position="380"/>
        <end position="414"/>
    </location>
</feature>
<dbReference type="SUPFAM" id="SSF47384">
    <property type="entry name" value="Homodimeric domain of signal transducing histidine kinase"/>
    <property type="match status" value="1"/>
</dbReference>
<dbReference type="NCBIfam" id="TIGR00229">
    <property type="entry name" value="sensory_box"/>
    <property type="match status" value="2"/>
</dbReference>
<dbReference type="GO" id="GO:0000155">
    <property type="term" value="F:phosphorelay sensor kinase activity"/>
    <property type="evidence" value="ECO:0007669"/>
    <property type="project" value="InterPro"/>
</dbReference>
<dbReference type="Pfam" id="PF13426">
    <property type="entry name" value="PAS_9"/>
    <property type="match status" value="2"/>
</dbReference>
<keyword evidence="10" id="KW-0808">Transferase</keyword>
<dbReference type="InterPro" id="IPR003594">
    <property type="entry name" value="HATPase_dom"/>
</dbReference>
<proteinExistence type="predicted"/>
<name>A0A317T7E5_9CHLB</name>
<feature type="modified residue" description="4-aspartylphosphate" evidence="4">
    <location>
        <position position="68"/>
    </location>
</feature>
<dbReference type="InterPro" id="IPR036890">
    <property type="entry name" value="HATPase_C_sf"/>
</dbReference>
<dbReference type="InterPro" id="IPR001789">
    <property type="entry name" value="Sig_transdc_resp-reg_receiver"/>
</dbReference>
<dbReference type="Pfam" id="PF02518">
    <property type="entry name" value="HATPase_c"/>
    <property type="match status" value="1"/>
</dbReference>
<reference evidence="11" key="1">
    <citation type="submission" date="2017-10" db="EMBL/GenBank/DDBJ databases">
        <authorList>
            <person name="Gaisin V.A."/>
            <person name="Rysina M.S."/>
            <person name="Grouzdev D.S."/>
        </authorList>
    </citation>
    <scope>NUCLEOTIDE SEQUENCE [LARGE SCALE GENOMIC DNA]</scope>
    <source>
        <strain evidence="11">V1</strain>
    </source>
</reference>
<dbReference type="InterPro" id="IPR004358">
    <property type="entry name" value="Sig_transdc_His_kin-like_C"/>
</dbReference>
<dbReference type="PRINTS" id="PR00344">
    <property type="entry name" value="BCTRLSENSOR"/>
</dbReference>
<dbReference type="InterPro" id="IPR005467">
    <property type="entry name" value="His_kinase_dom"/>
</dbReference>
<keyword evidence="3 4" id="KW-0597">Phosphoprotein</keyword>
<evidence type="ECO:0000313" key="11">
    <source>
        <dbReference type="Proteomes" id="UP000246278"/>
    </source>
</evidence>
<feature type="coiled-coil region" evidence="5">
    <location>
        <begin position="250"/>
        <end position="277"/>
    </location>
</feature>
<dbReference type="CDD" id="cd00130">
    <property type="entry name" value="PAS"/>
    <property type="match status" value="2"/>
</dbReference>
<dbReference type="InterPro" id="IPR003661">
    <property type="entry name" value="HisK_dim/P_dom"/>
</dbReference>
<feature type="domain" description="Response regulatory" evidence="7">
    <location>
        <begin position="19"/>
        <end position="133"/>
    </location>
</feature>
<evidence type="ECO:0000256" key="2">
    <source>
        <dbReference type="ARBA" id="ARBA00012438"/>
    </source>
</evidence>
<keyword evidence="10" id="KW-0418">Kinase</keyword>
<dbReference type="PROSITE" id="PS50113">
    <property type="entry name" value="PAC"/>
    <property type="match status" value="2"/>
</dbReference>
<dbReference type="InterPro" id="IPR001610">
    <property type="entry name" value="PAC"/>
</dbReference>
<dbReference type="InterPro" id="IPR036097">
    <property type="entry name" value="HisK_dim/P_sf"/>
</dbReference>
<protein>
    <recommendedName>
        <fullName evidence="2">histidine kinase</fullName>
        <ecNumber evidence="2">2.7.13.3</ecNumber>
    </recommendedName>
</protein>
<feature type="domain" description="Histidine kinase" evidence="6">
    <location>
        <begin position="430"/>
        <end position="684"/>
    </location>
</feature>
<evidence type="ECO:0000259" key="9">
    <source>
        <dbReference type="PROSITE" id="PS50113"/>
    </source>
</evidence>
<dbReference type="Gene3D" id="3.30.565.10">
    <property type="entry name" value="Histidine kinase-like ATPase, C-terminal domain"/>
    <property type="match status" value="1"/>
</dbReference>
<gene>
    <name evidence="10" type="ORF">CR164_05850</name>
</gene>
<dbReference type="SUPFAM" id="SSF55874">
    <property type="entry name" value="ATPase domain of HSP90 chaperone/DNA topoisomerase II/histidine kinase"/>
    <property type="match status" value="1"/>
</dbReference>
<dbReference type="PANTHER" id="PTHR43065">
    <property type="entry name" value="SENSOR HISTIDINE KINASE"/>
    <property type="match status" value="1"/>
</dbReference>
<evidence type="ECO:0000256" key="3">
    <source>
        <dbReference type="ARBA" id="ARBA00022553"/>
    </source>
</evidence>
<dbReference type="SUPFAM" id="SSF55785">
    <property type="entry name" value="PYP-like sensor domain (PAS domain)"/>
    <property type="match status" value="2"/>
</dbReference>
<evidence type="ECO:0000256" key="5">
    <source>
        <dbReference type="SAM" id="Coils"/>
    </source>
</evidence>
<evidence type="ECO:0000313" key="10">
    <source>
        <dbReference type="EMBL" id="PWW82584.1"/>
    </source>
</evidence>
<dbReference type="Gene3D" id="3.40.50.2300">
    <property type="match status" value="1"/>
</dbReference>
<comment type="caution">
    <text evidence="10">The sequence shown here is derived from an EMBL/GenBank/DDBJ whole genome shotgun (WGS) entry which is preliminary data.</text>
</comment>
<feature type="domain" description="PAS" evidence="8">
    <location>
        <begin position="134"/>
        <end position="182"/>
    </location>
</feature>
<feature type="domain" description="PAC" evidence="9">
    <location>
        <begin position="341"/>
        <end position="392"/>
    </location>
</feature>
<dbReference type="OrthoDB" id="9783713at2"/>
<keyword evidence="5" id="KW-0175">Coiled coil</keyword>
<dbReference type="SMART" id="SM00091">
    <property type="entry name" value="PAS"/>
    <property type="match status" value="2"/>
</dbReference>
<dbReference type="AlphaFoldDB" id="A0A317T7E5"/>
<organism evidence="10 11">
    <name type="scientific">Prosthecochloris marina</name>
    <dbReference type="NCBI Taxonomy" id="2017681"/>
    <lineage>
        <taxon>Bacteria</taxon>
        <taxon>Pseudomonadati</taxon>
        <taxon>Chlorobiota</taxon>
        <taxon>Chlorobiia</taxon>
        <taxon>Chlorobiales</taxon>
        <taxon>Chlorobiaceae</taxon>
        <taxon>Prosthecochloris</taxon>
    </lineage>
</organism>
<dbReference type="InterPro" id="IPR000700">
    <property type="entry name" value="PAS-assoc_C"/>
</dbReference>
<dbReference type="Gene3D" id="3.30.450.20">
    <property type="entry name" value="PAS domain"/>
    <property type="match status" value="2"/>
</dbReference>
<dbReference type="EC" id="2.7.13.3" evidence="2"/>
<dbReference type="CDD" id="cd00156">
    <property type="entry name" value="REC"/>
    <property type="match status" value="1"/>
</dbReference>
<feature type="domain" description="PAC" evidence="9">
    <location>
        <begin position="212"/>
        <end position="266"/>
    </location>
</feature>
<dbReference type="SMART" id="SM00387">
    <property type="entry name" value="HATPase_c"/>
    <property type="match status" value="1"/>
</dbReference>
<sequence length="695" mass="78485">MNTPEAGRTAFPAQKKAKTVLIADDSAVMRKMLTHTLQKLGYTTLTASNGNSCQEILNRSRIDLLFLDINMPGKNGMEILSYIHEHHLELPVVMISGSDDIEQALRCLKMGAYEYLLKPFGADRVAITAKNALYESELRHNLDLFSTAMMQLPLGVVITDEKGIIKYTNPGFTAITGYSEQEAKEQSISILKSGKQSEEYYRRFWQQISSGKIWQGEFINRKKNGAFYTEHCIVSPITDPTQGITYFISIKQDITERKKEQQALAESERRFQELADLLPQPIFETDSKGIITYSNNRGLDLFGYSEDDLVKGIHSTELFIPEEREKAGNNIRLLLDGKPFENNEYQGHKKDGTTFPALVYTAPVTRAGKTLGIRGIILDISKRKEAEEKLRELNQTLEERVQERTRELEITHQQMILQEKLASIGQLAAGLAHEINNPVNFVRLNLATLKEDLGDLQSILEEYRTVSRQAKAGKLSPDSFAKIDTIEKELDIDALIDELPEIFAESERGFERIGTIIESMRNFSFRHDIDERVLFDLNKGIRDTLVIARNEYRYHANVETLLGKIPQVLCNPEQLNQVFLNLIVNSAHAIASLKQEEKGTITIETGHDKENVYCHIKDDGPGIPEEIQHRIFEPFFTTKEPGSGTGLGLSISYDIIVHKHNGQLTVNCPPQGGTVFTIALPLEPQTEPEVYETTK</sequence>
<comment type="catalytic activity">
    <reaction evidence="1">
        <text>ATP + protein L-histidine = ADP + protein N-phospho-L-histidine.</text>
        <dbReference type="EC" id="2.7.13.3"/>
    </reaction>
</comment>
<dbReference type="InterPro" id="IPR000014">
    <property type="entry name" value="PAS"/>
</dbReference>
<dbReference type="SUPFAM" id="SSF52172">
    <property type="entry name" value="CheY-like"/>
    <property type="match status" value="1"/>
</dbReference>
<dbReference type="PROSITE" id="PS50112">
    <property type="entry name" value="PAS"/>
    <property type="match status" value="2"/>
</dbReference>
<accession>A0A317T7E5</accession>
<dbReference type="PANTHER" id="PTHR43065:SF50">
    <property type="entry name" value="HISTIDINE KINASE"/>
    <property type="match status" value="1"/>
</dbReference>
<evidence type="ECO:0000259" key="6">
    <source>
        <dbReference type="PROSITE" id="PS50109"/>
    </source>
</evidence>
<dbReference type="Gene3D" id="1.10.287.130">
    <property type="match status" value="1"/>
</dbReference>
<evidence type="ECO:0000259" key="7">
    <source>
        <dbReference type="PROSITE" id="PS50110"/>
    </source>
</evidence>
<evidence type="ECO:0000256" key="1">
    <source>
        <dbReference type="ARBA" id="ARBA00000085"/>
    </source>
</evidence>
<dbReference type="SMART" id="SM00448">
    <property type="entry name" value="REC"/>
    <property type="match status" value="1"/>
</dbReference>
<dbReference type="PROSITE" id="PS50110">
    <property type="entry name" value="RESPONSE_REGULATORY"/>
    <property type="match status" value="1"/>
</dbReference>
<dbReference type="EMBL" id="PDNZ01000003">
    <property type="protein sequence ID" value="PWW82584.1"/>
    <property type="molecule type" value="Genomic_DNA"/>
</dbReference>
<keyword evidence="11" id="KW-1185">Reference proteome</keyword>
<dbReference type="Proteomes" id="UP000246278">
    <property type="component" value="Unassembled WGS sequence"/>
</dbReference>
<dbReference type="SMART" id="SM00086">
    <property type="entry name" value="PAC"/>
    <property type="match status" value="2"/>
</dbReference>
<dbReference type="InterPro" id="IPR035965">
    <property type="entry name" value="PAS-like_dom_sf"/>
</dbReference>
<dbReference type="Pfam" id="PF00072">
    <property type="entry name" value="Response_reg"/>
    <property type="match status" value="1"/>
</dbReference>
<dbReference type="InterPro" id="IPR011006">
    <property type="entry name" value="CheY-like_superfamily"/>
</dbReference>
<feature type="domain" description="PAS" evidence="8">
    <location>
        <begin position="267"/>
        <end position="338"/>
    </location>
</feature>
<evidence type="ECO:0000259" key="8">
    <source>
        <dbReference type="PROSITE" id="PS50112"/>
    </source>
</evidence>
<dbReference type="CDD" id="cd00082">
    <property type="entry name" value="HisKA"/>
    <property type="match status" value="1"/>
</dbReference>
<evidence type="ECO:0000256" key="4">
    <source>
        <dbReference type="PROSITE-ProRule" id="PRU00169"/>
    </source>
</evidence>